<evidence type="ECO:0000256" key="4">
    <source>
        <dbReference type="ARBA" id="ARBA00022989"/>
    </source>
</evidence>
<dbReference type="Pfam" id="PF01412">
    <property type="entry name" value="ArfGap"/>
    <property type="match status" value="1"/>
</dbReference>
<feature type="region of interest" description="Disordered" evidence="8">
    <location>
        <begin position="1625"/>
        <end position="1646"/>
    </location>
</feature>
<feature type="compositionally biased region" description="Polar residues" evidence="8">
    <location>
        <begin position="1207"/>
        <end position="1218"/>
    </location>
</feature>
<dbReference type="SUPFAM" id="SSF103473">
    <property type="entry name" value="MFS general substrate transporter"/>
    <property type="match status" value="1"/>
</dbReference>
<feature type="region of interest" description="Disordered" evidence="8">
    <location>
        <begin position="2174"/>
        <end position="2195"/>
    </location>
</feature>
<reference evidence="11" key="1">
    <citation type="submission" date="2023-08" db="EMBL/GenBank/DDBJ databases">
        <authorList>
            <person name="Chen Y."/>
            <person name="Shah S."/>
            <person name="Dougan E. K."/>
            <person name="Thang M."/>
            <person name="Chan C."/>
        </authorList>
    </citation>
    <scope>NUCLEOTIDE SEQUENCE</scope>
</reference>
<evidence type="ECO:0000256" key="5">
    <source>
        <dbReference type="ARBA" id="ARBA00023136"/>
    </source>
</evidence>
<dbReference type="Proteomes" id="UP001178507">
    <property type="component" value="Unassembled WGS sequence"/>
</dbReference>
<keyword evidence="3 9" id="KW-0812">Transmembrane</keyword>
<keyword evidence="7" id="KW-0175">Coiled coil</keyword>
<keyword evidence="4 9" id="KW-1133">Transmembrane helix</keyword>
<feature type="transmembrane region" description="Helical" evidence="9">
    <location>
        <begin position="452"/>
        <end position="472"/>
    </location>
</feature>
<feature type="transmembrane region" description="Helical" evidence="9">
    <location>
        <begin position="620"/>
        <end position="645"/>
    </location>
</feature>
<dbReference type="InterPro" id="IPR036259">
    <property type="entry name" value="MFS_trans_sf"/>
</dbReference>
<accession>A0AA36ISY6</accession>
<evidence type="ECO:0000256" key="3">
    <source>
        <dbReference type="ARBA" id="ARBA00022692"/>
    </source>
</evidence>
<feature type="coiled-coil region" evidence="7">
    <location>
        <begin position="1295"/>
        <end position="1322"/>
    </location>
</feature>
<organism evidence="11 12">
    <name type="scientific">Effrenium voratum</name>
    <dbReference type="NCBI Taxonomy" id="2562239"/>
    <lineage>
        <taxon>Eukaryota</taxon>
        <taxon>Sar</taxon>
        <taxon>Alveolata</taxon>
        <taxon>Dinophyceae</taxon>
        <taxon>Suessiales</taxon>
        <taxon>Symbiodiniaceae</taxon>
        <taxon>Effrenium</taxon>
    </lineage>
</organism>
<feature type="transmembrane region" description="Helical" evidence="9">
    <location>
        <begin position="657"/>
        <end position="674"/>
    </location>
</feature>
<dbReference type="InterPro" id="IPR038508">
    <property type="entry name" value="ArfGAP_dom_sf"/>
</dbReference>
<comment type="similarity">
    <text evidence="2">Belongs to the major facilitator superfamily. Proton-dependent oligopeptide transporter (POT/PTR) (TC 2.A.17) family.</text>
</comment>
<feature type="region of interest" description="Disordered" evidence="8">
    <location>
        <begin position="170"/>
        <end position="235"/>
    </location>
</feature>
<keyword evidence="6" id="KW-0863">Zinc-finger</keyword>
<dbReference type="PROSITE" id="PS50115">
    <property type="entry name" value="ARFGAP"/>
    <property type="match status" value="1"/>
</dbReference>
<dbReference type="PRINTS" id="PR00405">
    <property type="entry name" value="REVINTRACTNG"/>
</dbReference>
<protein>
    <recommendedName>
        <fullName evidence="10">Arf-GAP domain-containing protein</fullName>
    </recommendedName>
</protein>
<keyword evidence="12" id="KW-1185">Reference proteome</keyword>
<feature type="transmembrane region" description="Helical" evidence="9">
    <location>
        <begin position="506"/>
        <end position="527"/>
    </location>
</feature>
<dbReference type="InterPro" id="IPR000109">
    <property type="entry name" value="POT_fam"/>
</dbReference>
<feature type="transmembrane region" description="Helical" evidence="9">
    <location>
        <begin position="702"/>
        <end position="727"/>
    </location>
</feature>
<feature type="compositionally biased region" description="Basic and acidic residues" evidence="8">
    <location>
        <begin position="1223"/>
        <end position="1252"/>
    </location>
</feature>
<evidence type="ECO:0000256" key="1">
    <source>
        <dbReference type="ARBA" id="ARBA00004141"/>
    </source>
</evidence>
<feature type="region of interest" description="Disordered" evidence="8">
    <location>
        <begin position="1203"/>
        <end position="1253"/>
    </location>
</feature>
<keyword evidence="6" id="KW-0862">Zinc</keyword>
<keyword evidence="6" id="KW-0479">Metal-binding</keyword>
<dbReference type="Gene3D" id="1.10.220.150">
    <property type="entry name" value="Arf GTPase activating protein"/>
    <property type="match status" value="1"/>
</dbReference>
<feature type="transmembrane region" description="Helical" evidence="9">
    <location>
        <begin position="413"/>
        <end position="432"/>
    </location>
</feature>
<feature type="transmembrane region" description="Helical" evidence="9">
    <location>
        <begin position="574"/>
        <end position="600"/>
    </location>
</feature>
<evidence type="ECO:0000313" key="12">
    <source>
        <dbReference type="Proteomes" id="UP001178507"/>
    </source>
</evidence>
<evidence type="ECO:0000256" key="7">
    <source>
        <dbReference type="SAM" id="Coils"/>
    </source>
</evidence>
<evidence type="ECO:0000256" key="8">
    <source>
        <dbReference type="SAM" id="MobiDB-lite"/>
    </source>
</evidence>
<feature type="transmembrane region" description="Helical" evidence="9">
    <location>
        <begin position="373"/>
        <end position="392"/>
    </location>
</feature>
<feature type="region of interest" description="Disordered" evidence="8">
    <location>
        <begin position="1002"/>
        <end position="1033"/>
    </location>
</feature>
<dbReference type="GO" id="GO:0022857">
    <property type="term" value="F:transmembrane transporter activity"/>
    <property type="evidence" value="ECO:0007669"/>
    <property type="project" value="InterPro"/>
</dbReference>
<dbReference type="GO" id="GO:0016020">
    <property type="term" value="C:membrane"/>
    <property type="evidence" value="ECO:0007669"/>
    <property type="project" value="UniProtKB-SubCell"/>
</dbReference>
<dbReference type="SUPFAM" id="SSF57863">
    <property type="entry name" value="ArfGap/RecO-like zinc finger"/>
    <property type="match status" value="1"/>
</dbReference>
<dbReference type="Gene3D" id="1.20.1250.20">
    <property type="entry name" value="MFS general substrate transporter like domains"/>
    <property type="match status" value="1"/>
</dbReference>
<feature type="transmembrane region" description="Helical" evidence="9">
    <location>
        <begin position="314"/>
        <end position="335"/>
    </location>
</feature>
<dbReference type="GO" id="GO:0005096">
    <property type="term" value="F:GTPase activator activity"/>
    <property type="evidence" value="ECO:0007669"/>
    <property type="project" value="InterPro"/>
</dbReference>
<evidence type="ECO:0000313" key="11">
    <source>
        <dbReference type="EMBL" id="CAJ1393422.1"/>
    </source>
</evidence>
<dbReference type="InterPro" id="IPR018456">
    <property type="entry name" value="PTR2_symporter_CS"/>
</dbReference>
<dbReference type="GO" id="GO:0006857">
    <property type="term" value="P:oligopeptide transport"/>
    <property type="evidence" value="ECO:0007669"/>
    <property type="project" value="InterPro"/>
</dbReference>
<feature type="transmembrane region" description="Helical" evidence="9">
    <location>
        <begin position="739"/>
        <end position="760"/>
    </location>
</feature>
<proteinExistence type="inferred from homology"/>
<dbReference type="PROSITE" id="PS01022">
    <property type="entry name" value="PTR2_1"/>
    <property type="match status" value="1"/>
</dbReference>
<evidence type="ECO:0000256" key="6">
    <source>
        <dbReference type="PROSITE-ProRule" id="PRU00288"/>
    </source>
</evidence>
<feature type="transmembrane region" description="Helical" evidence="9">
    <location>
        <begin position="342"/>
        <end position="367"/>
    </location>
</feature>
<dbReference type="PANTHER" id="PTHR11654">
    <property type="entry name" value="OLIGOPEPTIDE TRANSPORTER-RELATED"/>
    <property type="match status" value="1"/>
</dbReference>
<name>A0AA36ISY6_9DINO</name>
<keyword evidence="5 9" id="KW-0472">Membrane</keyword>
<feature type="compositionally biased region" description="Low complexity" evidence="8">
    <location>
        <begin position="170"/>
        <end position="179"/>
    </location>
</feature>
<dbReference type="CDD" id="cd08838">
    <property type="entry name" value="ArfGap_AGFG"/>
    <property type="match status" value="1"/>
</dbReference>
<comment type="caution">
    <text evidence="11">The sequence shown here is derived from an EMBL/GenBank/DDBJ whole genome shotgun (WGS) entry which is preliminary data.</text>
</comment>
<dbReference type="EMBL" id="CAUJNA010002557">
    <property type="protein sequence ID" value="CAJ1393422.1"/>
    <property type="molecule type" value="Genomic_DNA"/>
</dbReference>
<dbReference type="GO" id="GO:0008270">
    <property type="term" value="F:zinc ion binding"/>
    <property type="evidence" value="ECO:0007669"/>
    <property type="project" value="UniProtKB-KW"/>
</dbReference>
<evidence type="ECO:0000259" key="10">
    <source>
        <dbReference type="PROSITE" id="PS50115"/>
    </source>
</evidence>
<feature type="domain" description="Arf-GAP" evidence="10">
    <location>
        <begin position="1"/>
        <end position="93"/>
    </location>
</feature>
<feature type="region of interest" description="Disordered" evidence="8">
    <location>
        <begin position="121"/>
        <end position="140"/>
    </location>
</feature>
<sequence>MGLDFQIFVCQTCSGLHREFGHKIKSLSFSEWSAAEVAKMEEGGNEAARQKWLDRWNQEAFPEPDGSDLEAVREFIRLKYVEKKWFRPHGKPAAEKAKEAAAAAAKVEAAPAAPVKASAPLDLLSGGDEPPKVAPAPRAAANVAQAPDLLGAFDSPSTQEWTADFSAALPAPKATPKAPGDLEGLIDLDFSTGPRRTSEGSSQGFVGPQWPEPQSTARDASAAMHPDDSDANLPSASGLNSDIGVALPITSEDAPYQAFPVHRHTFSGPRGASLHAVCRAILVVELAERTCYFALAGSQEFFLERLGAGAQESAGINAAFTTLCYMWPLAGGYVADTLLGRYWTILGFSLVYLAGVLTCAVVAMPSLQDKSSYLMGMFLVAIGTGGIKPNISNFGADQFDSRSPEGRKAREEFYTHFYMSINLGVLVSYGFLTTLCSSGLPPYLPARYGYAAAYSIACLAMLVALVVFLGYSNCYRCLHRHMGDALRGVALHVVSAAVGGSWHARCICIGCPLLFLGLLLSVAIALLPKTAGLGLFGASAVLLGLLLATYGCGNTKWVHLAQRNSHVTRQQTADFLRVMPTLAAVNLAFNSLYNCSAFWFQEQACLMDVRLHGPLQLNGSFFNVADGLAIVLFTPLLLNHVNPFLERRLRLGRNGKLLLGCGLGSLSLLWAAQLEAVRRVAPLLPESSLCAPDGNHMSSLSAWWMVGPYAVMGVAEVYVNPTLYYLAYSQSPLRLRSSAQAVGLLMSATSSALFTILTAILDSHNLELEVGYYASLAMMVPFLCWYLAVQSGWEERHFDEEAESEPEVPCQLNKPVAYSRTGMLRDFASPQSVGGSPASWVDHSPLSSEASAAQNFGDNEREPIFGLLRKEPILGSLGKEPIFGPLLGRRAAEPSATFQSRHSGFMCTEAGTSEISVLDTIKTHVEEPAAEPAPTDVEAQDAMSLGEKLRQAVLSGSQDDLKRLFDQCSKAPPKKAVDERRLAAFSAFDDLLKPSEEVVAAAGDSGYPGAEPRPVPSENQEPVETANGAGPQMFFIGDDAQVEDLLGSASASAPSSTPAPAPAPTPTSASRMPAGLQSLANNLTPHQLEQMSPQDLVQLQAMISSALQARAPPAAPVAVPGPSPAAWQATAYRAPSHRIDSFDMMRGPESRSVDFARKKGEAGGTVPAQGLDWDGSFLRNSVQTAELSDVAANLLRDRLGLHGADANGSNTNQSNSWQKAKRAHDADEHLAADIKDTNKMPNPEGEHSDLENRTGFGDLGKTLQFMYLKIAELETAIELQGIEFRTAHIDAQKEIHTLKGRLDQKEAVLQQLKTQLKRHATLAQHGHEELELEEPKMEHKHLEAFAAKAKEMHQEHLQKMEATAPELLKDIMLKLHRQHRKDWTVQKQVPKGPKERLVESLVIHNVGNAADRGQTIVDNADVAFVANTAITTANSAIATAEQAVANLQRVLSGSCPHFDFPTLDVSDTSISINFGRQMCQIEVLDESLRIFDFNFGSVTVDYPAPIAAMISMGRNLVNCMTGEGFDIFKCVAKTIGETLLQVVPPFSMLTNLPSMMLSEFLGFFAQLASAAITQAIGETTSLVQEAASLSQFPAKGDAPKLVSRRGGLAAHVHRRETSRKVIHNQRTSLAQTKAKRRAAKEEPEEGLGEGAIAFGTTEATPYASQLLTQFAGDEFDSGSCLAFAPAHRSGSYGRVTKRDWQVPSPDHPDFVKLEPWGVPCDNQWAKDNPFKWEGYSFYVHESVIEKCVAVSYSMSAQPVLAFVGGLEFDLMPAPLMEVTTEVCWPDKVDQPDLSLLITTMSTMGITLFKHSIRLHKRFGPNTDFKAGRIKDAIETAKSAFGKGDDNDDGEAFQPMDREALAQQNASRARPAAGASSASSASPQTEGSEGTEGTEGGEPSFHPETEELYLASARYDETGVHITSNLTGHEAAKAARAALGALGALQTEAEAKDEDGLGNHELFELGSPSGALVGFSVKGLLSAGVTQLQVQMKFGPLESPTKTIDLVNLVDQLRVILSAIPYVSQASKQKAIDALSDTHLEAQIPVSDFSEVLNRASGWNDHDDPHSGAVVRKQNGMCSVQALLQKTPNAKWGLLATLPEECRPDQDLLFSVNNNDNPARVDVSPDGRITWHSGGSGWNFISLSNIVFAPSSGGWPLKLENGWVDFGCLGKEREQRVSLSPSPSSPCLPSPSRGGE</sequence>
<dbReference type="SMART" id="SM00105">
    <property type="entry name" value="ArfGap"/>
    <property type="match status" value="1"/>
</dbReference>
<evidence type="ECO:0000256" key="2">
    <source>
        <dbReference type="ARBA" id="ARBA00005982"/>
    </source>
</evidence>
<gene>
    <name evidence="11" type="ORF">EVOR1521_LOCUS18296</name>
</gene>
<evidence type="ECO:0000256" key="9">
    <source>
        <dbReference type="SAM" id="Phobius"/>
    </source>
</evidence>
<feature type="region of interest" description="Disordered" evidence="8">
    <location>
        <begin position="1048"/>
        <end position="1073"/>
    </location>
</feature>
<feature type="transmembrane region" description="Helical" evidence="9">
    <location>
        <begin position="533"/>
        <end position="553"/>
    </location>
</feature>
<dbReference type="InterPro" id="IPR037278">
    <property type="entry name" value="ARFGAP/RecO"/>
</dbReference>
<feature type="compositionally biased region" description="Low complexity" evidence="8">
    <location>
        <begin position="1865"/>
        <end position="1887"/>
    </location>
</feature>
<comment type="subcellular location">
    <subcellularLocation>
        <location evidence="1">Membrane</location>
        <topology evidence="1">Multi-pass membrane protein</topology>
    </subcellularLocation>
</comment>
<feature type="region of interest" description="Disordered" evidence="8">
    <location>
        <begin position="1861"/>
        <end position="1901"/>
    </location>
</feature>
<dbReference type="Pfam" id="PF00854">
    <property type="entry name" value="PTR2"/>
    <property type="match status" value="1"/>
</dbReference>
<dbReference type="InterPro" id="IPR001164">
    <property type="entry name" value="ArfGAP_dom"/>
</dbReference>